<accession>A0A1H2L240</accession>
<dbReference type="OrthoDB" id="3579809at2"/>
<reference evidence="2" key="1">
    <citation type="submission" date="2016-10" db="EMBL/GenBank/DDBJ databases">
        <authorList>
            <person name="Varghese N."/>
            <person name="Submissions S."/>
        </authorList>
    </citation>
    <scope>NUCLEOTIDE SEQUENCE [LARGE SCALE GENOMIC DNA]</scope>
    <source>
        <strain evidence="2">DSM 45079</strain>
    </source>
</reference>
<dbReference type="AlphaFoldDB" id="A0A1H2L240"/>
<evidence type="ECO:0008006" key="3">
    <source>
        <dbReference type="Google" id="ProtNLM"/>
    </source>
</evidence>
<dbReference type="EMBL" id="LT629791">
    <property type="protein sequence ID" value="SDU74854.1"/>
    <property type="molecule type" value="Genomic_DNA"/>
</dbReference>
<evidence type="ECO:0000313" key="2">
    <source>
        <dbReference type="Proteomes" id="UP000182977"/>
    </source>
</evidence>
<proteinExistence type="predicted"/>
<sequence>MTNKPDKDQRAADAEAWLDGLDPATTPAEDTADLKAIAEAADQVALAERRLRAAVHTARVNGRSWARIGLALGVSRQSAHERHGSRANTKRAS</sequence>
<protein>
    <recommendedName>
        <fullName evidence="3">ECF sigma factor</fullName>
    </recommendedName>
</protein>
<dbReference type="STRING" id="419479.SAMN04488563_4829"/>
<name>A0A1H2L240_9ACTN</name>
<organism evidence="1 2">
    <name type="scientific">Jiangella alkaliphila</name>
    <dbReference type="NCBI Taxonomy" id="419479"/>
    <lineage>
        <taxon>Bacteria</taxon>
        <taxon>Bacillati</taxon>
        <taxon>Actinomycetota</taxon>
        <taxon>Actinomycetes</taxon>
        <taxon>Jiangellales</taxon>
        <taxon>Jiangellaceae</taxon>
        <taxon>Jiangella</taxon>
    </lineage>
</organism>
<gene>
    <name evidence="1" type="ORF">SAMN04488563_4829</name>
</gene>
<keyword evidence="2" id="KW-1185">Reference proteome</keyword>
<evidence type="ECO:0000313" key="1">
    <source>
        <dbReference type="EMBL" id="SDU74854.1"/>
    </source>
</evidence>
<dbReference type="Proteomes" id="UP000182977">
    <property type="component" value="Chromosome I"/>
</dbReference>